<comment type="similarity">
    <text evidence="3">Belongs to the HNH nuclease family.</text>
</comment>
<proteinExistence type="inferred from homology"/>
<dbReference type="InterPro" id="IPR002711">
    <property type="entry name" value="HNH"/>
</dbReference>
<accession>A0ABM9MLT9</accession>
<feature type="domain" description="HNH nuclease" evidence="5">
    <location>
        <begin position="64"/>
        <end position="120"/>
    </location>
</feature>
<dbReference type="PANTHER" id="PTHR41286:SF1">
    <property type="entry name" value="HNH NUCLEASE YAJD-RELATED"/>
    <property type="match status" value="1"/>
</dbReference>
<keyword evidence="2" id="KW-0378">Hydrolase</keyword>
<sequence length="157" mass="18587">MKRCRANGCHQMVAYESRYCKQHEYLAKDDKPKRDYSRYNRVNRHKDENKSNQYAFYRTRQWVHLRQQALERDHYVCQCCRLSNVVTPAKTVDHIVPVEADQRLATKLDNLAVICPSCHTKKTRWEQVYYGTGNGRELKAVRPITDIALINKLMNNV</sequence>
<dbReference type="GO" id="GO:0004519">
    <property type="term" value="F:endonuclease activity"/>
    <property type="evidence" value="ECO:0007669"/>
    <property type="project" value="UniProtKB-KW"/>
</dbReference>
<dbReference type="PANTHER" id="PTHR41286">
    <property type="entry name" value="HNH NUCLEASE YAJD-RELATED"/>
    <property type="match status" value="1"/>
</dbReference>
<evidence type="ECO:0000313" key="7">
    <source>
        <dbReference type="Proteomes" id="UP001314261"/>
    </source>
</evidence>
<evidence type="ECO:0000256" key="4">
    <source>
        <dbReference type="ARBA" id="ARBA00040194"/>
    </source>
</evidence>
<protein>
    <recommendedName>
        <fullName evidence="4">Putative HNH nuclease YajD</fullName>
    </recommendedName>
</protein>
<evidence type="ECO:0000313" key="6">
    <source>
        <dbReference type="EMBL" id="CAK1225400.1"/>
    </source>
</evidence>
<dbReference type="CDD" id="cd00085">
    <property type="entry name" value="HNHc"/>
    <property type="match status" value="1"/>
</dbReference>
<evidence type="ECO:0000259" key="5">
    <source>
        <dbReference type="SMART" id="SM00507"/>
    </source>
</evidence>
<keyword evidence="7" id="KW-1185">Reference proteome</keyword>
<gene>
    <name evidence="6" type="ORF">R54839_PPFHFPJH_00167</name>
</gene>
<dbReference type="EMBL" id="CAUZLR010000001">
    <property type="protein sequence ID" value="CAK1225400.1"/>
    <property type="molecule type" value="Genomic_DNA"/>
</dbReference>
<organism evidence="6 7">
    <name type="scientific">Fructobacillus fructosus</name>
    <dbReference type="NCBI Taxonomy" id="1631"/>
    <lineage>
        <taxon>Bacteria</taxon>
        <taxon>Bacillati</taxon>
        <taxon>Bacillota</taxon>
        <taxon>Bacilli</taxon>
        <taxon>Lactobacillales</taxon>
        <taxon>Lactobacillaceae</taxon>
        <taxon>Fructobacillus</taxon>
    </lineage>
</organism>
<name>A0ABM9MLT9_9LACO</name>
<dbReference type="Gene3D" id="1.10.30.50">
    <property type="match status" value="1"/>
</dbReference>
<dbReference type="InterPro" id="IPR003615">
    <property type="entry name" value="HNH_nuc"/>
</dbReference>
<evidence type="ECO:0000256" key="3">
    <source>
        <dbReference type="ARBA" id="ARBA00038412"/>
    </source>
</evidence>
<keyword evidence="1" id="KW-0540">Nuclease</keyword>
<evidence type="ECO:0000256" key="1">
    <source>
        <dbReference type="ARBA" id="ARBA00022722"/>
    </source>
</evidence>
<keyword evidence="6" id="KW-0255">Endonuclease</keyword>
<evidence type="ECO:0000256" key="2">
    <source>
        <dbReference type="ARBA" id="ARBA00022801"/>
    </source>
</evidence>
<dbReference type="SMART" id="SM00507">
    <property type="entry name" value="HNHc"/>
    <property type="match status" value="1"/>
</dbReference>
<comment type="caution">
    <text evidence="6">The sequence shown here is derived from an EMBL/GenBank/DDBJ whole genome shotgun (WGS) entry which is preliminary data.</text>
</comment>
<reference evidence="6 7" key="1">
    <citation type="submission" date="2023-10" db="EMBL/GenBank/DDBJ databases">
        <authorList>
            <person name="Botero Cardona J."/>
        </authorList>
    </citation>
    <scope>NUCLEOTIDE SEQUENCE [LARGE SCALE GENOMIC DNA]</scope>
    <source>
        <strain evidence="6 7">R-54839</strain>
    </source>
</reference>
<dbReference type="Proteomes" id="UP001314261">
    <property type="component" value="Unassembled WGS sequence"/>
</dbReference>
<dbReference type="Pfam" id="PF01844">
    <property type="entry name" value="HNH"/>
    <property type="match status" value="1"/>
</dbReference>